<keyword evidence="1" id="KW-1185">Reference proteome</keyword>
<protein>
    <submittedName>
        <fullName evidence="2">F-box domain-containing protein</fullName>
    </submittedName>
</protein>
<dbReference type="Proteomes" id="UP000046392">
    <property type="component" value="Unplaced"/>
</dbReference>
<accession>A0A0N5CG62</accession>
<organism evidence="1 2">
    <name type="scientific">Strongyloides papillosus</name>
    <name type="common">Intestinal threadworm</name>
    <dbReference type="NCBI Taxonomy" id="174720"/>
    <lineage>
        <taxon>Eukaryota</taxon>
        <taxon>Metazoa</taxon>
        <taxon>Ecdysozoa</taxon>
        <taxon>Nematoda</taxon>
        <taxon>Chromadorea</taxon>
        <taxon>Rhabditida</taxon>
        <taxon>Tylenchina</taxon>
        <taxon>Panagrolaimomorpha</taxon>
        <taxon>Strongyloidoidea</taxon>
        <taxon>Strongyloididae</taxon>
        <taxon>Strongyloides</taxon>
    </lineage>
</organism>
<name>A0A0N5CG62_STREA</name>
<reference evidence="2" key="1">
    <citation type="submission" date="2017-02" db="UniProtKB">
        <authorList>
            <consortium name="WormBaseParasite"/>
        </authorList>
    </citation>
    <scope>IDENTIFICATION</scope>
</reference>
<dbReference type="WBParaSite" id="SPAL_0001684100.1">
    <property type="protein sequence ID" value="SPAL_0001684100.1"/>
    <property type="gene ID" value="SPAL_0001684100"/>
</dbReference>
<dbReference type="InterPro" id="IPR032675">
    <property type="entry name" value="LRR_dom_sf"/>
</dbReference>
<sequence length="566" mass="66411">MNFLAELEEGISKVKVTLDKDKVKINNIFNNLVNTTREKLTPATNIGVSTLTSKHITPYDVVVKDKQIIDQFFCNLTNKINSQIELSKKEKVMEAFIAKEDGVFSFITFGKEVQLYIFRKLTSNESYNQIIRKNFQKFAPKMESLYVVMIHPNCYELLRGLECFYNIKTVKIDVLSLQRNGNRILTNCSSLKPQNLHIKEFTNRIDNISDSEEFTFKSYIKNIVFESDPQSLRWLLDRLEIYDKGELESFYIYYSSFSRLTTYDDKNVFLNIITYFKEVNYFIDDFILNEVDIWFAKVVGIFNLKLNISIYFSQNSFNKNILECPGIIDDFNENRGNFLGNPLNRFLSQSSVCLNVRKLAINDFYGTRRQCPFSMYEIKLLTQDISLMYFLEQLDIDLHLFKNFPDFKYFFNGIRSNLKYLRIGKCSTMMSYHFPVIANNCHELKYICLEEVGPYTNVTINEVLKHVKNLKALKITFSDFYNVKSIIDNLTKKVNGKRVDVLQWPDINSLEVHFSTSDEDYQKIFLELEKNTPDIIGKLSIKSELVGKKVYYKILIRRHEAVKTSF</sequence>
<evidence type="ECO:0000313" key="1">
    <source>
        <dbReference type="Proteomes" id="UP000046392"/>
    </source>
</evidence>
<evidence type="ECO:0000313" key="2">
    <source>
        <dbReference type="WBParaSite" id="SPAL_0001684100.1"/>
    </source>
</evidence>
<dbReference type="AlphaFoldDB" id="A0A0N5CG62"/>
<dbReference type="Gene3D" id="3.80.10.10">
    <property type="entry name" value="Ribonuclease Inhibitor"/>
    <property type="match status" value="1"/>
</dbReference>
<proteinExistence type="predicted"/>